<organism evidence="1 2">
    <name type="scientific">Terriglobus roseus</name>
    <dbReference type="NCBI Taxonomy" id="392734"/>
    <lineage>
        <taxon>Bacteria</taxon>
        <taxon>Pseudomonadati</taxon>
        <taxon>Acidobacteriota</taxon>
        <taxon>Terriglobia</taxon>
        <taxon>Terriglobales</taxon>
        <taxon>Acidobacteriaceae</taxon>
        <taxon>Terriglobus</taxon>
    </lineage>
</organism>
<proteinExistence type="predicted"/>
<evidence type="ECO:0000313" key="1">
    <source>
        <dbReference type="EMBL" id="SEB52706.1"/>
    </source>
</evidence>
<name>A0A1H4K339_9BACT</name>
<dbReference type="Proteomes" id="UP000182409">
    <property type="component" value="Unassembled WGS sequence"/>
</dbReference>
<reference evidence="1 2" key="1">
    <citation type="submission" date="2016-10" db="EMBL/GenBank/DDBJ databases">
        <authorList>
            <person name="de Groot N.N."/>
        </authorList>
    </citation>
    <scope>NUCLEOTIDE SEQUENCE [LARGE SCALE GENOMIC DNA]</scope>
    <source>
        <strain evidence="1 2">AB35.6</strain>
    </source>
</reference>
<evidence type="ECO:0000313" key="2">
    <source>
        <dbReference type="Proteomes" id="UP000182409"/>
    </source>
</evidence>
<protein>
    <submittedName>
        <fullName evidence="1">Uncharacterized protein</fullName>
    </submittedName>
</protein>
<dbReference type="AlphaFoldDB" id="A0A1H4K339"/>
<gene>
    <name evidence="1" type="ORF">SAMN05443244_0968</name>
</gene>
<accession>A0A1H4K339</accession>
<dbReference type="EMBL" id="FNSD01000001">
    <property type="protein sequence ID" value="SEB52706.1"/>
    <property type="molecule type" value="Genomic_DNA"/>
</dbReference>
<sequence>MVPDRHNGVRCKLTFFPAEPHALKSYDPPRNISSGELVTILNRVGRMDLADRFLMDLISGKNAEAELSDHEAAHLFDSL</sequence>